<evidence type="ECO:0000256" key="3">
    <source>
        <dbReference type="ARBA" id="ARBA00022741"/>
    </source>
</evidence>
<evidence type="ECO:0000256" key="8">
    <source>
        <dbReference type="ARBA" id="ARBA00023065"/>
    </source>
</evidence>
<evidence type="ECO:0000256" key="6">
    <source>
        <dbReference type="ARBA" id="ARBA00022906"/>
    </source>
</evidence>
<dbReference type="AlphaFoldDB" id="A0A2T5J4A4"/>
<evidence type="ECO:0000256" key="4">
    <source>
        <dbReference type="ARBA" id="ARBA00022833"/>
    </source>
</evidence>
<name>A0A2T5J4A4_9GAMM</name>
<evidence type="ECO:0000313" key="12">
    <source>
        <dbReference type="Proteomes" id="UP000244223"/>
    </source>
</evidence>
<evidence type="ECO:0000256" key="1">
    <source>
        <dbReference type="ARBA" id="ARBA00022448"/>
    </source>
</evidence>
<protein>
    <submittedName>
        <fullName evidence="11">Zinc transport system ATP-binding protein</fullName>
    </submittedName>
</protein>
<dbReference type="Gene3D" id="3.40.50.300">
    <property type="entry name" value="P-loop containing nucleotide triphosphate hydrolases"/>
    <property type="match status" value="1"/>
</dbReference>
<keyword evidence="12" id="KW-1185">Reference proteome</keyword>
<evidence type="ECO:0000259" key="10">
    <source>
        <dbReference type="PROSITE" id="PS50893"/>
    </source>
</evidence>
<dbReference type="Pfam" id="PF00005">
    <property type="entry name" value="ABC_tran"/>
    <property type="match status" value="1"/>
</dbReference>
<dbReference type="PROSITE" id="PS50893">
    <property type="entry name" value="ABC_TRANSPORTER_2"/>
    <property type="match status" value="1"/>
</dbReference>
<dbReference type="InterPro" id="IPR017871">
    <property type="entry name" value="ABC_transporter-like_CS"/>
</dbReference>
<reference evidence="11 12" key="1">
    <citation type="submission" date="2018-04" db="EMBL/GenBank/DDBJ databases">
        <title>Genomic Encyclopedia of Archaeal and Bacterial Type Strains, Phase II (KMG-II): from individual species to whole genera.</title>
        <authorList>
            <person name="Goeker M."/>
        </authorList>
    </citation>
    <scope>NUCLEOTIDE SEQUENCE [LARGE SCALE GENOMIC DNA]</scope>
    <source>
        <strain evidence="11 12">DSM 5822</strain>
    </source>
</reference>
<evidence type="ECO:0000256" key="2">
    <source>
        <dbReference type="ARBA" id="ARBA00022475"/>
    </source>
</evidence>
<dbReference type="Proteomes" id="UP000244223">
    <property type="component" value="Unassembled WGS sequence"/>
</dbReference>
<organism evidence="11 12">
    <name type="scientific">Agitococcus lubricus</name>
    <dbReference type="NCBI Taxonomy" id="1077255"/>
    <lineage>
        <taxon>Bacteria</taxon>
        <taxon>Pseudomonadati</taxon>
        <taxon>Pseudomonadota</taxon>
        <taxon>Gammaproteobacteria</taxon>
        <taxon>Moraxellales</taxon>
        <taxon>Moraxellaceae</taxon>
        <taxon>Agitococcus</taxon>
    </lineage>
</organism>
<dbReference type="GO" id="GO:0016887">
    <property type="term" value="F:ATP hydrolysis activity"/>
    <property type="evidence" value="ECO:0007669"/>
    <property type="project" value="InterPro"/>
</dbReference>
<feature type="domain" description="ABC transporter" evidence="10">
    <location>
        <begin position="6"/>
        <end position="222"/>
    </location>
</feature>
<dbReference type="PANTHER" id="PTHR42734">
    <property type="entry name" value="METAL TRANSPORT SYSTEM ATP-BINDING PROTEIN TM_0124-RELATED"/>
    <property type="match status" value="1"/>
</dbReference>
<gene>
    <name evidence="11" type="ORF">C8N29_101459</name>
</gene>
<dbReference type="GO" id="GO:0005524">
    <property type="term" value="F:ATP binding"/>
    <property type="evidence" value="ECO:0007669"/>
    <property type="project" value="UniProtKB-KW"/>
</dbReference>
<dbReference type="FunFam" id="3.40.50.300:FF:000392">
    <property type="entry name" value="Zinc import ATP-binding protein ZnuC"/>
    <property type="match status" value="1"/>
</dbReference>
<dbReference type="GO" id="GO:0006829">
    <property type="term" value="P:zinc ion transport"/>
    <property type="evidence" value="ECO:0007669"/>
    <property type="project" value="UniProtKB-KW"/>
</dbReference>
<comment type="caution">
    <text evidence="11">The sequence shown here is derived from an EMBL/GenBank/DDBJ whole genome shotgun (WGS) entry which is preliminary data.</text>
</comment>
<evidence type="ECO:0000256" key="9">
    <source>
        <dbReference type="ARBA" id="ARBA00023136"/>
    </source>
</evidence>
<keyword evidence="8" id="KW-0406">Ion transport</keyword>
<keyword evidence="7" id="KW-1278">Translocase</keyword>
<dbReference type="PANTHER" id="PTHR42734:SF9">
    <property type="entry name" value="ZINC IMPORT ATP-BINDING PROTEIN ZNUC"/>
    <property type="match status" value="1"/>
</dbReference>
<dbReference type="InterPro" id="IPR003593">
    <property type="entry name" value="AAA+_ATPase"/>
</dbReference>
<keyword evidence="3" id="KW-0547">Nucleotide-binding</keyword>
<dbReference type="SUPFAM" id="SSF52540">
    <property type="entry name" value="P-loop containing nucleoside triphosphate hydrolases"/>
    <property type="match status" value="1"/>
</dbReference>
<proteinExistence type="predicted"/>
<dbReference type="NCBIfam" id="NF007090">
    <property type="entry name" value="PRK09544.1"/>
    <property type="match status" value="1"/>
</dbReference>
<evidence type="ECO:0000256" key="7">
    <source>
        <dbReference type="ARBA" id="ARBA00022967"/>
    </source>
</evidence>
<dbReference type="InterPro" id="IPR003439">
    <property type="entry name" value="ABC_transporter-like_ATP-bd"/>
</dbReference>
<dbReference type="PROSITE" id="PS00211">
    <property type="entry name" value="ABC_TRANSPORTER_1"/>
    <property type="match status" value="1"/>
</dbReference>
<accession>A0A2T5J4A4</accession>
<keyword evidence="5 11" id="KW-0067">ATP-binding</keyword>
<dbReference type="InterPro" id="IPR050153">
    <property type="entry name" value="Metal_Ion_Import_ABC"/>
</dbReference>
<dbReference type="OrthoDB" id="9806726at2"/>
<evidence type="ECO:0000256" key="5">
    <source>
        <dbReference type="ARBA" id="ARBA00022840"/>
    </source>
</evidence>
<keyword evidence="1" id="KW-0813">Transport</keyword>
<dbReference type="EMBL" id="QAON01000001">
    <property type="protein sequence ID" value="PTQ91386.1"/>
    <property type="molecule type" value="Genomic_DNA"/>
</dbReference>
<keyword evidence="9" id="KW-0472">Membrane</keyword>
<keyword evidence="4" id="KW-0862">Zinc</keyword>
<dbReference type="SMART" id="SM00382">
    <property type="entry name" value="AAA"/>
    <property type="match status" value="1"/>
</dbReference>
<sequence>MTETLLAFQNVSWQHEQRIIVRDIDFTVQRGEIVTLIGPNGSGKSSLVKMAVGLLTPTAGVRQLANKVRIGYMPQALRLDRSLPLTVRHFLELASPKPAPIQLLIALNEVGAEHLLNNSVHTLSGGEWQRILLARALLRQPDLLVLDEPMQGVDLTGQEELYQLIAQLPTQHRCGVLMVSHDLHLVMAATDKVICLNGHICCQGHPESVSNHPEYLRLFGLQGSQGLAVYSHHHDHQHDAHGCVTPHLAPRLDLRRQTLS</sequence>
<keyword evidence="6" id="KW-0864">Zinc transport</keyword>
<keyword evidence="2" id="KW-1003">Cell membrane</keyword>
<dbReference type="RefSeq" id="WP_107864396.1">
    <property type="nucleotide sequence ID" value="NZ_QAON01000001.1"/>
</dbReference>
<dbReference type="GO" id="GO:0010043">
    <property type="term" value="P:response to zinc ion"/>
    <property type="evidence" value="ECO:0007669"/>
    <property type="project" value="TreeGrafter"/>
</dbReference>
<dbReference type="InterPro" id="IPR027417">
    <property type="entry name" value="P-loop_NTPase"/>
</dbReference>
<evidence type="ECO:0000313" key="11">
    <source>
        <dbReference type="EMBL" id="PTQ91386.1"/>
    </source>
</evidence>